<name>A0A544VZU4_9MYCO</name>
<evidence type="ECO:0000313" key="4">
    <source>
        <dbReference type="Proteomes" id="UP000315759"/>
    </source>
</evidence>
<evidence type="ECO:0000256" key="1">
    <source>
        <dbReference type="ARBA" id="ARBA00022723"/>
    </source>
</evidence>
<dbReference type="AlphaFoldDB" id="A0A544VZU4"/>
<dbReference type="GO" id="GO:0016829">
    <property type="term" value="F:lyase activity"/>
    <property type="evidence" value="ECO:0007669"/>
    <property type="project" value="UniProtKB-KW"/>
</dbReference>
<dbReference type="SUPFAM" id="SSF53800">
    <property type="entry name" value="Chelatase"/>
    <property type="match status" value="1"/>
</dbReference>
<dbReference type="GO" id="GO:0046872">
    <property type="term" value="F:metal ion binding"/>
    <property type="evidence" value="ECO:0007669"/>
    <property type="project" value="UniProtKB-KW"/>
</dbReference>
<gene>
    <name evidence="3" type="ORF">D8S82_16760</name>
</gene>
<protein>
    <submittedName>
        <fullName evidence="3">Sirohydrochlorin chelatase</fullName>
    </submittedName>
</protein>
<dbReference type="CDD" id="cd03416">
    <property type="entry name" value="CbiX_SirB_N"/>
    <property type="match status" value="1"/>
</dbReference>
<dbReference type="Gene3D" id="3.40.50.1400">
    <property type="match status" value="2"/>
</dbReference>
<dbReference type="Pfam" id="PF01903">
    <property type="entry name" value="CbiX"/>
    <property type="match status" value="2"/>
</dbReference>
<sequence>MRAARLVTADPALILAAHGSADPRSPQVAQALAGRIRRLRPGLDVHAAFLETSAPFVGEVLTDLARRGESAVVVPMLLASAHHARVDLPAVIEQSGAEVRVAEALGEDPALVTLLGQRVAAAGAPADRRDVGVVVVAVGTSNDAANARTSTLAAALCSRTRWAGVEVAFATGPHPTVAEAAIRLRSRGARHLVVAPWFLAHGRITDRVAASAAELGIPMAEPLGSHNLVAAALLDRFDDVCLARVAA</sequence>
<accession>A0A544VZU4</accession>
<dbReference type="EMBL" id="VIFX01000020">
    <property type="protein sequence ID" value="TQR85506.1"/>
    <property type="molecule type" value="Genomic_DNA"/>
</dbReference>
<comment type="caution">
    <text evidence="3">The sequence shown here is derived from an EMBL/GenBank/DDBJ whole genome shotgun (WGS) entry which is preliminary data.</text>
</comment>
<keyword evidence="1" id="KW-0479">Metal-binding</keyword>
<keyword evidence="4" id="KW-1185">Reference proteome</keyword>
<reference evidence="3 4" key="1">
    <citation type="submission" date="2018-10" db="EMBL/GenBank/DDBJ databases">
        <title>Draft genome of Mycobacterium hodleri strain B.</title>
        <authorList>
            <person name="Amande T.J."/>
            <person name="Mcgenity T.J."/>
        </authorList>
    </citation>
    <scope>NUCLEOTIDE SEQUENCE [LARGE SCALE GENOMIC DNA]</scope>
    <source>
        <strain evidence="3 4">B</strain>
    </source>
</reference>
<proteinExistence type="predicted"/>
<dbReference type="Proteomes" id="UP000315759">
    <property type="component" value="Unassembled WGS sequence"/>
</dbReference>
<keyword evidence="2" id="KW-0456">Lyase</keyword>
<dbReference type="InterPro" id="IPR050963">
    <property type="entry name" value="Sirohydro_Cobaltochel/CbiX"/>
</dbReference>
<evidence type="ECO:0000256" key="2">
    <source>
        <dbReference type="ARBA" id="ARBA00023239"/>
    </source>
</evidence>
<dbReference type="PANTHER" id="PTHR33542:SF5">
    <property type="entry name" value="FERROCHELATASE CHE1"/>
    <property type="match status" value="1"/>
</dbReference>
<dbReference type="PANTHER" id="PTHR33542">
    <property type="entry name" value="SIROHYDROCHLORIN FERROCHELATASE, CHLOROPLASTIC"/>
    <property type="match status" value="1"/>
</dbReference>
<evidence type="ECO:0000313" key="3">
    <source>
        <dbReference type="EMBL" id="TQR85506.1"/>
    </source>
</evidence>
<dbReference type="InterPro" id="IPR002762">
    <property type="entry name" value="CbiX-like"/>
</dbReference>
<organism evidence="3 4">
    <name type="scientific">Mycolicibacterium hodleri</name>
    <dbReference type="NCBI Taxonomy" id="49897"/>
    <lineage>
        <taxon>Bacteria</taxon>
        <taxon>Bacillati</taxon>
        <taxon>Actinomycetota</taxon>
        <taxon>Actinomycetes</taxon>
        <taxon>Mycobacteriales</taxon>
        <taxon>Mycobacteriaceae</taxon>
        <taxon>Mycolicibacterium</taxon>
    </lineage>
</organism>